<reference evidence="1 2" key="1">
    <citation type="submission" date="2021-09" db="EMBL/GenBank/DDBJ databases">
        <title>Genomic insights and catalytic innovation underlie evolution of tropane alkaloids biosynthesis.</title>
        <authorList>
            <person name="Wang Y.-J."/>
            <person name="Tian T."/>
            <person name="Huang J.-P."/>
            <person name="Huang S.-X."/>
        </authorList>
    </citation>
    <scope>NUCLEOTIDE SEQUENCE [LARGE SCALE GENOMIC DNA]</scope>
    <source>
        <strain evidence="1">KIB-2018</strain>
        <tissue evidence="1">Leaf</tissue>
    </source>
</reference>
<proteinExistence type="predicted"/>
<sequence length="146" mass="17463">MVRTLNRYHQNGWNQKKSSFGIEDNQFLLRKVNSEFEAGNYHKANIPGHAVRVKDMSFEHRYEARNGHRTNNPARTMWMEDTPFKHNRFEARNGHKERFPAQAIIEDMSFEEHRRWDADAVFHRQEFDNGFNRNGFKKIECIPKAV</sequence>
<name>A0AAV8S5A8_9ROSI</name>
<evidence type="ECO:0000313" key="1">
    <source>
        <dbReference type="EMBL" id="KAJ8747371.1"/>
    </source>
</evidence>
<dbReference type="EMBL" id="JAIWQS010000183">
    <property type="protein sequence ID" value="KAJ8747371.1"/>
    <property type="molecule type" value="Genomic_DNA"/>
</dbReference>
<keyword evidence="2" id="KW-1185">Reference proteome</keyword>
<dbReference type="Proteomes" id="UP001159364">
    <property type="component" value="Unassembled WGS sequence"/>
</dbReference>
<gene>
    <name evidence="1" type="ORF">K2173_011789</name>
</gene>
<dbReference type="AlphaFoldDB" id="A0AAV8S5A8"/>
<evidence type="ECO:0000313" key="2">
    <source>
        <dbReference type="Proteomes" id="UP001159364"/>
    </source>
</evidence>
<accession>A0AAV8S5A8</accession>
<organism evidence="1 2">
    <name type="scientific">Erythroxylum novogranatense</name>
    <dbReference type="NCBI Taxonomy" id="1862640"/>
    <lineage>
        <taxon>Eukaryota</taxon>
        <taxon>Viridiplantae</taxon>
        <taxon>Streptophyta</taxon>
        <taxon>Embryophyta</taxon>
        <taxon>Tracheophyta</taxon>
        <taxon>Spermatophyta</taxon>
        <taxon>Magnoliopsida</taxon>
        <taxon>eudicotyledons</taxon>
        <taxon>Gunneridae</taxon>
        <taxon>Pentapetalae</taxon>
        <taxon>rosids</taxon>
        <taxon>fabids</taxon>
        <taxon>Malpighiales</taxon>
        <taxon>Erythroxylaceae</taxon>
        <taxon>Erythroxylum</taxon>
    </lineage>
</organism>
<protein>
    <submittedName>
        <fullName evidence="1">Uncharacterized protein</fullName>
    </submittedName>
</protein>
<comment type="caution">
    <text evidence="1">The sequence shown here is derived from an EMBL/GenBank/DDBJ whole genome shotgun (WGS) entry which is preliminary data.</text>
</comment>